<dbReference type="HOGENOM" id="CLU_080365_2_0_9"/>
<dbReference type="PATRIC" id="fig|1214179.4.peg.1182"/>
<feature type="transmembrane region" description="Helical" evidence="1">
    <location>
        <begin position="107"/>
        <end position="132"/>
    </location>
</feature>
<name>A0A075SJP4_STRSU</name>
<organism evidence="2 3">
    <name type="scientific">Streptococcus suis 6407</name>
    <dbReference type="NCBI Taxonomy" id="1214179"/>
    <lineage>
        <taxon>Bacteria</taxon>
        <taxon>Bacillati</taxon>
        <taxon>Bacillota</taxon>
        <taxon>Bacilli</taxon>
        <taxon>Lactobacillales</taxon>
        <taxon>Streptococcaceae</taxon>
        <taxon>Streptococcus</taxon>
    </lineage>
</organism>
<feature type="transmembrane region" description="Helical" evidence="1">
    <location>
        <begin position="144"/>
        <end position="165"/>
    </location>
</feature>
<keyword evidence="1" id="KW-0812">Transmembrane</keyword>
<dbReference type="RefSeq" id="WP_012027104.1">
    <property type="nucleotide sequence ID" value="NZ_ALLE01000002.1"/>
</dbReference>
<protein>
    <submittedName>
        <fullName evidence="2">Membrane protein</fullName>
    </submittedName>
</protein>
<dbReference type="EMBL" id="CP008921">
    <property type="protein sequence ID" value="AIG43611.1"/>
    <property type="molecule type" value="Genomic_DNA"/>
</dbReference>
<evidence type="ECO:0000313" key="3">
    <source>
        <dbReference type="Proteomes" id="UP000028185"/>
    </source>
</evidence>
<feature type="transmembrane region" description="Helical" evidence="1">
    <location>
        <begin position="75"/>
        <end position="101"/>
    </location>
</feature>
<keyword evidence="1" id="KW-1133">Transmembrane helix</keyword>
<accession>A0A075SJP4</accession>
<gene>
    <name evidence="2" type="ORF">ID09_06075</name>
</gene>
<reference evidence="2 3" key="1">
    <citation type="journal article" date="2014" name="Genome Announc.">
        <title>Whole-Genome Sequence of Streptococcus suis Serotype 4 Reference Strain 6407.</title>
        <authorList>
            <person name="Wang K."/>
            <person name="Chen J."/>
            <person name="Yao H."/>
            <person name="Lu C."/>
        </authorList>
    </citation>
    <scope>NUCLEOTIDE SEQUENCE [LARGE SCALE GENOMIC DNA]</scope>
    <source>
        <strain evidence="2">6407</strain>
    </source>
</reference>
<dbReference type="GeneID" id="8153889"/>
<dbReference type="Proteomes" id="UP000028185">
    <property type="component" value="Chromosome"/>
</dbReference>
<dbReference type="AlphaFoldDB" id="A0A075SJP4"/>
<proteinExistence type="predicted"/>
<evidence type="ECO:0000313" key="2">
    <source>
        <dbReference type="EMBL" id="AIG43611.1"/>
    </source>
</evidence>
<evidence type="ECO:0000256" key="1">
    <source>
        <dbReference type="SAM" id="Phobius"/>
    </source>
</evidence>
<sequence length="192" mass="21989">MNRKEYLQKLEKYLKNLPKEDFQDTLDYFNEYFDEKENDEQAIQELGSPKEAAHEILANLYDKEKTEDKPNTRNMVWLTILSILAAPIGVPLAITLVALFITLLLIIFSLFLLLISLWIVLLSLAIAQLLLAFDLFTLSWSTSLLFTGLALICLALTLLGSKFTLDLGSKTFLLVLHWIQRKIRKGGYYETA</sequence>
<dbReference type="Pfam" id="PF22564">
    <property type="entry name" value="HAAS"/>
    <property type="match status" value="1"/>
</dbReference>
<keyword evidence="1" id="KW-0472">Membrane</keyword>